<evidence type="ECO:0000256" key="4">
    <source>
        <dbReference type="ARBA" id="ARBA00022490"/>
    </source>
</evidence>
<reference evidence="9" key="1">
    <citation type="submission" date="2017-05" db="EMBL/GenBank/DDBJ databases">
        <authorList>
            <person name="Song R."/>
            <person name="Chenine A.L."/>
            <person name="Ruprecht R.M."/>
        </authorList>
    </citation>
    <scope>NUCLEOTIDE SEQUENCE</scope>
    <source>
        <strain evidence="9">ORNL</strain>
    </source>
</reference>
<dbReference type="InterPro" id="IPR013785">
    <property type="entry name" value="Aldolase_TIM"/>
</dbReference>
<comment type="similarity">
    <text evidence="2 7 8">Belongs to the triosephosphate isomerase family.</text>
</comment>
<evidence type="ECO:0000256" key="5">
    <source>
        <dbReference type="ARBA" id="ARBA00023152"/>
    </source>
</evidence>
<feature type="active site" description="Proton acceptor" evidence="7">
    <location>
        <position position="167"/>
    </location>
</feature>
<dbReference type="Proteomes" id="UP000239867">
    <property type="component" value="Chromosome"/>
</dbReference>
<dbReference type="AlphaFoldDB" id="A0A2L1GR26"/>
<keyword evidence="5 7" id="KW-0324">Glycolysis</keyword>
<comment type="subcellular location">
    <subcellularLocation>
        <location evidence="7 8">Cytoplasm</location>
    </subcellularLocation>
</comment>
<protein>
    <recommendedName>
        <fullName evidence="7 8">Triosephosphate isomerase</fullName>
        <shortName evidence="7">TIM</shortName>
        <shortName evidence="7">TPI</shortName>
        <ecNumber evidence="7 8">5.3.1.1</ecNumber>
    </recommendedName>
    <alternativeName>
        <fullName evidence="7">Triose-phosphate isomerase</fullName>
    </alternativeName>
</protein>
<dbReference type="NCBIfam" id="TIGR00419">
    <property type="entry name" value="tim"/>
    <property type="match status" value="1"/>
</dbReference>
<dbReference type="EMBL" id="CP021255">
    <property type="protein sequence ID" value="AVD72131.1"/>
    <property type="molecule type" value="Genomic_DNA"/>
</dbReference>
<keyword evidence="6 7" id="KW-0413">Isomerase</keyword>
<keyword evidence="4 7" id="KW-0963">Cytoplasm</keyword>
<dbReference type="SUPFAM" id="SSF51351">
    <property type="entry name" value="Triosephosphate isomerase (TIM)"/>
    <property type="match status" value="1"/>
</dbReference>
<accession>A0A2L1GR26</accession>
<evidence type="ECO:0000256" key="1">
    <source>
        <dbReference type="ARBA" id="ARBA00004680"/>
    </source>
</evidence>
<reference evidence="9" key="2">
    <citation type="journal article" date="2018" name="MBio">
        <title>Insights into the evolution of host association through the isolation and characterization of a novel human periodontal pathobiont, Desulfobulbus oralis.</title>
        <authorList>
            <person name="Cross K.L."/>
            <person name="Chirania P."/>
            <person name="Xiong W."/>
            <person name="Beall C.J."/>
            <person name="Elkins J.G."/>
            <person name="Giannone R.J."/>
            <person name="Griffen A.L."/>
            <person name="Guss A.M."/>
            <person name="Hettich R.L."/>
            <person name="Joshi S.S."/>
            <person name="Mokrzan E.M."/>
            <person name="Martin R.K."/>
            <person name="Zhulin I.B."/>
            <person name="Leys E.J."/>
            <person name="Podar M."/>
        </authorList>
    </citation>
    <scope>NUCLEOTIDE SEQUENCE [LARGE SCALE GENOMIC DNA]</scope>
    <source>
        <strain evidence="9">ORNL</strain>
    </source>
</reference>
<dbReference type="PANTHER" id="PTHR21139:SF42">
    <property type="entry name" value="TRIOSEPHOSPHATE ISOMERASE"/>
    <property type="match status" value="1"/>
</dbReference>
<dbReference type="PROSITE" id="PS51440">
    <property type="entry name" value="TIM_2"/>
    <property type="match status" value="1"/>
</dbReference>
<comment type="catalytic activity">
    <reaction evidence="7 8">
        <text>D-glyceraldehyde 3-phosphate = dihydroxyacetone phosphate</text>
        <dbReference type="Rhea" id="RHEA:18585"/>
        <dbReference type="ChEBI" id="CHEBI:57642"/>
        <dbReference type="ChEBI" id="CHEBI:59776"/>
        <dbReference type="EC" id="5.3.1.1"/>
    </reaction>
</comment>
<proteinExistence type="inferred from homology"/>
<dbReference type="PANTHER" id="PTHR21139">
    <property type="entry name" value="TRIOSEPHOSPHATE ISOMERASE"/>
    <property type="match status" value="1"/>
</dbReference>
<feature type="binding site" evidence="7">
    <location>
        <position position="213"/>
    </location>
    <ligand>
        <name>substrate</name>
    </ligand>
</feature>
<feature type="binding site" evidence="7">
    <location>
        <begin position="10"/>
        <end position="12"/>
    </location>
    <ligand>
        <name>substrate</name>
    </ligand>
</feature>
<dbReference type="GO" id="GO:0046166">
    <property type="term" value="P:glyceraldehyde-3-phosphate biosynthetic process"/>
    <property type="evidence" value="ECO:0007669"/>
    <property type="project" value="TreeGrafter"/>
</dbReference>
<dbReference type="EC" id="5.3.1.1" evidence="7 8"/>
<sequence length="250" mass="27064">MKRRPLLAGNWKMHLNIADAVELAKNVAAAAEQSDRDVMIAPAFTALSAVAKALKGSRLFLGAQNVAWEAQGAFTGEIAPPMLTDIGVRMVIIGHSERRHIFLEDDAMINRRLRAALNYDLTPVLCLGETLAEREAGSTFQVLEMQLRGGLQEVSAAQAAQVVLAYEPVWAIGTGRTASTDQAQEAHAFLRRLLAKIYNKNLAETVRVLYGGSVKPDNISALMAQADIDGALVGGAALKIDAFERIIRFQ</sequence>
<feature type="binding site" evidence="7">
    <location>
        <begin position="234"/>
        <end position="235"/>
    </location>
    <ligand>
        <name>substrate</name>
    </ligand>
</feature>
<evidence type="ECO:0000313" key="9">
    <source>
        <dbReference type="EMBL" id="AVD72131.1"/>
    </source>
</evidence>
<comment type="function">
    <text evidence="7">Involved in the gluconeogenesis. Catalyzes stereospecifically the conversion of dihydroxyacetone phosphate (DHAP) to D-glyceraldehyde-3-phosphate (G3P).</text>
</comment>
<dbReference type="Gene3D" id="3.20.20.70">
    <property type="entry name" value="Aldolase class I"/>
    <property type="match status" value="1"/>
</dbReference>
<evidence type="ECO:0000256" key="6">
    <source>
        <dbReference type="ARBA" id="ARBA00023235"/>
    </source>
</evidence>
<dbReference type="GO" id="GO:0006094">
    <property type="term" value="P:gluconeogenesis"/>
    <property type="evidence" value="ECO:0007669"/>
    <property type="project" value="UniProtKB-UniRule"/>
</dbReference>
<comment type="pathway">
    <text evidence="1 7 8">Carbohydrate degradation; glycolysis; D-glyceraldehyde 3-phosphate from glycerone phosphate: step 1/1.</text>
</comment>
<dbReference type="InterPro" id="IPR035990">
    <property type="entry name" value="TIM_sf"/>
</dbReference>
<dbReference type="Pfam" id="PF00121">
    <property type="entry name" value="TIM"/>
    <property type="match status" value="1"/>
</dbReference>
<evidence type="ECO:0000313" key="10">
    <source>
        <dbReference type="Proteomes" id="UP000239867"/>
    </source>
</evidence>
<dbReference type="InterPro" id="IPR020861">
    <property type="entry name" value="Triosephosphate_isomerase_AS"/>
</dbReference>
<dbReference type="KEGG" id="deo:CAY53_12110"/>
<dbReference type="InterPro" id="IPR022896">
    <property type="entry name" value="TrioseP_Isoase_bac/euk"/>
</dbReference>
<feature type="binding site" evidence="7">
    <location>
        <position position="173"/>
    </location>
    <ligand>
        <name>substrate</name>
    </ligand>
</feature>
<organism evidence="9 10">
    <name type="scientific">Desulfobulbus oralis</name>
    <dbReference type="NCBI Taxonomy" id="1986146"/>
    <lineage>
        <taxon>Bacteria</taxon>
        <taxon>Pseudomonadati</taxon>
        <taxon>Thermodesulfobacteriota</taxon>
        <taxon>Desulfobulbia</taxon>
        <taxon>Desulfobulbales</taxon>
        <taxon>Desulfobulbaceae</taxon>
        <taxon>Desulfobulbus</taxon>
    </lineage>
</organism>
<dbReference type="GO" id="GO:0005829">
    <property type="term" value="C:cytosol"/>
    <property type="evidence" value="ECO:0007669"/>
    <property type="project" value="TreeGrafter"/>
</dbReference>
<evidence type="ECO:0000256" key="3">
    <source>
        <dbReference type="ARBA" id="ARBA00022432"/>
    </source>
</evidence>
<evidence type="ECO:0000256" key="7">
    <source>
        <dbReference type="HAMAP-Rule" id="MF_00147"/>
    </source>
</evidence>
<dbReference type="InterPro" id="IPR000652">
    <property type="entry name" value="Triosephosphate_isomerase"/>
</dbReference>
<evidence type="ECO:0000256" key="8">
    <source>
        <dbReference type="RuleBase" id="RU363013"/>
    </source>
</evidence>
<dbReference type="PROSITE" id="PS00171">
    <property type="entry name" value="TIM_1"/>
    <property type="match status" value="1"/>
</dbReference>
<dbReference type="RefSeq" id="WP_104937335.1">
    <property type="nucleotide sequence ID" value="NZ_CP021255.1"/>
</dbReference>
<dbReference type="GO" id="GO:0006096">
    <property type="term" value="P:glycolytic process"/>
    <property type="evidence" value="ECO:0007669"/>
    <property type="project" value="UniProtKB-UniRule"/>
</dbReference>
<dbReference type="FunFam" id="3.20.20.70:FF:000016">
    <property type="entry name" value="Triosephosphate isomerase"/>
    <property type="match status" value="1"/>
</dbReference>
<dbReference type="GO" id="GO:0019563">
    <property type="term" value="P:glycerol catabolic process"/>
    <property type="evidence" value="ECO:0007669"/>
    <property type="project" value="TreeGrafter"/>
</dbReference>
<dbReference type="UniPathway" id="UPA00109">
    <property type="reaction ID" value="UER00189"/>
</dbReference>
<name>A0A2L1GR26_9BACT</name>
<keyword evidence="3 7" id="KW-0312">Gluconeogenesis</keyword>
<comment type="pathway">
    <text evidence="7 8">Carbohydrate biosynthesis; gluconeogenesis.</text>
</comment>
<comment type="subunit">
    <text evidence="7 8">Homodimer.</text>
</comment>
<evidence type="ECO:0000256" key="2">
    <source>
        <dbReference type="ARBA" id="ARBA00007422"/>
    </source>
</evidence>
<dbReference type="GO" id="GO:0004807">
    <property type="term" value="F:triose-phosphate isomerase activity"/>
    <property type="evidence" value="ECO:0007669"/>
    <property type="project" value="UniProtKB-UniRule"/>
</dbReference>
<dbReference type="OrthoDB" id="9809429at2"/>
<keyword evidence="10" id="KW-1185">Reference proteome</keyword>
<dbReference type="HAMAP" id="MF_00147_B">
    <property type="entry name" value="TIM_B"/>
    <property type="match status" value="1"/>
</dbReference>
<dbReference type="CDD" id="cd00311">
    <property type="entry name" value="TIM"/>
    <property type="match status" value="1"/>
</dbReference>
<dbReference type="UniPathway" id="UPA00138"/>
<gene>
    <name evidence="7" type="primary">tpiA</name>
    <name evidence="9" type="ORF">CAY53_12110</name>
</gene>
<feature type="active site" description="Electrophile" evidence="7">
    <location>
        <position position="95"/>
    </location>
</feature>